<dbReference type="PATRIC" id="fig|1440763.5.peg.2797"/>
<proteinExistence type="predicted"/>
<dbReference type="EMBL" id="CP017480">
    <property type="protein sequence ID" value="APG03834.1"/>
    <property type="molecule type" value="Genomic_DNA"/>
</dbReference>
<keyword evidence="2" id="KW-1185">Reference proteome</keyword>
<reference evidence="2" key="1">
    <citation type="submission" date="2016-09" db="EMBL/GenBank/DDBJ databases">
        <authorList>
            <person name="Lysoe E."/>
        </authorList>
    </citation>
    <scope>NUCLEOTIDE SEQUENCE [LARGE SCALE GENOMIC DNA]</scope>
    <source>
        <strain evidence="2">LJ96T</strain>
    </source>
</reference>
<sequence length="75" mass="7747">MALALTRRAMKDVPGSGGVSHTKTRPDEAGAALSPMKGGSILILGTDGILPSDRSSAIRSSRQPFDRAGHGIYLA</sequence>
<evidence type="ECO:0000313" key="2">
    <source>
        <dbReference type="Proteomes" id="UP000182987"/>
    </source>
</evidence>
<dbReference type="Proteomes" id="UP000182987">
    <property type="component" value="Chromosome"/>
</dbReference>
<dbReference type="KEGG" id="lrz:BJI69_07875"/>
<gene>
    <name evidence="1" type="ORF">BJI69_07875</name>
</gene>
<name>A0A0G9HB04_9GAMM</name>
<dbReference type="AlphaFoldDB" id="A0A0G9HB04"/>
<accession>A0A0G9HB04</accession>
<protein>
    <submittedName>
        <fullName evidence="1">Uncharacterized protein</fullName>
    </submittedName>
</protein>
<organism evidence="1 2">
    <name type="scientific">Luteibacter rhizovicinus DSM 16549</name>
    <dbReference type="NCBI Taxonomy" id="1440763"/>
    <lineage>
        <taxon>Bacteria</taxon>
        <taxon>Pseudomonadati</taxon>
        <taxon>Pseudomonadota</taxon>
        <taxon>Gammaproteobacteria</taxon>
        <taxon>Lysobacterales</taxon>
        <taxon>Rhodanobacteraceae</taxon>
        <taxon>Luteibacter</taxon>
    </lineage>
</organism>
<evidence type="ECO:0000313" key="1">
    <source>
        <dbReference type="EMBL" id="APG03834.1"/>
    </source>
</evidence>